<feature type="binding site" evidence="5">
    <location>
        <position position="433"/>
    </location>
    <ligand>
        <name>AMP</name>
        <dbReference type="ChEBI" id="CHEBI:456215"/>
    </ligand>
</feature>
<keyword evidence="2 5" id="KW-0597">Phosphoprotein</keyword>
<dbReference type="InterPro" id="IPR010080">
    <property type="entry name" value="Thioester_reductase-like_dom"/>
</dbReference>
<dbReference type="InterPro" id="IPR036291">
    <property type="entry name" value="NAD(P)-bd_dom_sf"/>
</dbReference>
<dbReference type="AlphaFoldDB" id="A0A0H3MU55"/>
<comment type="cofactor">
    <cofactor evidence="5">
        <name>pantetheine 4'-phosphate</name>
        <dbReference type="ChEBI" id="CHEBI:47942"/>
    </cofactor>
    <text evidence="5">Binds 1 phosphopantetheine covalently.</text>
</comment>
<evidence type="ECO:0000259" key="6">
    <source>
        <dbReference type="PROSITE" id="PS50075"/>
    </source>
</evidence>
<feature type="binding site" evidence="5">
    <location>
        <position position="971"/>
    </location>
    <ligand>
        <name>NADP(+)</name>
        <dbReference type="ChEBI" id="CHEBI:58349"/>
    </ligand>
</feature>
<dbReference type="InterPro" id="IPR000873">
    <property type="entry name" value="AMP-dep_synth/lig_dom"/>
</dbReference>
<feature type="binding site" evidence="5">
    <location>
        <position position="835"/>
    </location>
    <ligand>
        <name>NADP(+)</name>
        <dbReference type="ChEBI" id="CHEBI:58349"/>
    </ligand>
</feature>
<dbReference type="Proteomes" id="UP000006900">
    <property type="component" value="Chromosome"/>
</dbReference>
<comment type="similarity">
    <text evidence="5">Belongs to the ATP-dependent AMP-binding enzyme family. Carboxylic acid reductase subfamily.</text>
</comment>
<dbReference type="GO" id="GO:0016620">
    <property type="term" value="F:oxidoreductase activity, acting on the aldehyde or oxo group of donors, NAD or NADP as acceptor"/>
    <property type="evidence" value="ECO:0007669"/>
    <property type="project" value="UniProtKB-UniRule"/>
</dbReference>
<feature type="binding site" evidence="5">
    <location>
        <begin position="518"/>
        <end position="521"/>
    </location>
    <ligand>
        <name>AMP</name>
        <dbReference type="ChEBI" id="CHEBI:456215"/>
    </ligand>
</feature>
<dbReference type="CDD" id="cd05235">
    <property type="entry name" value="SDR_e1"/>
    <property type="match status" value="1"/>
</dbReference>
<evidence type="ECO:0000313" key="7">
    <source>
        <dbReference type="EMBL" id="CAR70577.1"/>
    </source>
</evidence>
<dbReference type="InterPro" id="IPR009081">
    <property type="entry name" value="PP-bd_ACP"/>
</dbReference>
<dbReference type="GO" id="GO:0004467">
    <property type="term" value="F:long-chain fatty acid-CoA ligase activity"/>
    <property type="evidence" value="ECO:0007669"/>
    <property type="project" value="TreeGrafter"/>
</dbReference>
<dbReference type="NCBIfam" id="NF041592">
    <property type="entry name" value="carboxyl_red"/>
    <property type="match status" value="1"/>
</dbReference>
<comment type="caution">
    <text evidence="5">Lacks conserved residue(s) required for the propagation of feature annotation.</text>
</comment>
<dbReference type="Pfam" id="PF00550">
    <property type="entry name" value="PP-binding"/>
    <property type="match status" value="1"/>
</dbReference>
<keyword evidence="5" id="KW-0560">Oxidoreductase</keyword>
<dbReference type="InterPro" id="IPR046407">
    <property type="entry name" value="CAR"/>
</dbReference>
<keyword evidence="5" id="KW-0521">NADP</keyword>
<protein>
    <recommendedName>
        <fullName evidence="5">Carboxylic acid reductase</fullName>
        <shortName evidence="5">CAR</shortName>
        <ecNumber evidence="5">1.2.1.-</ecNumber>
    </recommendedName>
    <alternativeName>
        <fullName evidence="5">ATP/NADPH-dependent carboxylic acid reductase</fullName>
    </alternativeName>
</protein>
<dbReference type="PANTHER" id="PTHR43272:SF33">
    <property type="entry name" value="AMP-BINDING DOMAIN-CONTAINING PROTEIN-RELATED"/>
    <property type="match status" value="1"/>
</dbReference>
<dbReference type="InterPro" id="IPR020845">
    <property type="entry name" value="AMP-binding_CS"/>
</dbReference>
<feature type="domain" description="Carrier" evidence="6">
    <location>
        <begin position="666"/>
        <end position="741"/>
    </location>
</feature>
<dbReference type="Gene3D" id="3.40.50.720">
    <property type="entry name" value="NAD(P)-binding Rossmann-like Domain"/>
    <property type="match status" value="1"/>
</dbReference>
<dbReference type="Pfam" id="PF07993">
    <property type="entry name" value="NAD_binding_4"/>
    <property type="match status" value="1"/>
</dbReference>
<dbReference type="Gene3D" id="1.10.1200.10">
    <property type="entry name" value="ACP-like"/>
    <property type="match status" value="1"/>
</dbReference>
<dbReference type="InterPro" id="IPR042099">
    <property type="entry name" value="ANL_N_sf"/>
</dbReference>
<evidence type="ECO:0000313" key="8">
    <source>
        <dbReference type="Proteomes" id="UP000006900"/>
    </source>
</evidence>
<evidence type="ECO:0000256" key="4">
    <source>
        <dbReference type="ARBA" id="ARBA00022840"/>
    </source>
</evidence>
<dbReference type="SUPFAM" id="SSF56801">
    <property type="entry name" value="Acetyl-CoA synthetase-like"/>
    <property type="match status" value="1"/>
</dbReference>
<dbReference type="CDD" id="cd17632">
    <property type="entry name" value="AFD_CAR-like"/>
    <property type="match status" value="1"/>
</dbReference>
<evidence type="ECO:0000256" key="1">
    <source>
        <dbReference type="ARBA" id="ARBA00022450"/>
    </source>
</evidence>
<feature type="binding site" evidence="5">
    <location>
        <position position="527"/>
    </location>
    <ligand>
        <name>AMP</name>
        <dbReference type="ChEBI" id="CHEBI:456215"/>
    </ligand>
</feature>
<dbReference type="KEGG" id="mlb:MLBr00484"/>
<feature type="binding site" evidence="5">
    <location>
        <begin position="798"/>
        <end position="801"/>
    </location>
    <ligand>
        <name>NADP(+)</name>
        <dbReference type="ChEBI" id="CHEBI:58349"/>
    </ligand>
</feature>
<dbReference type="EC" id="1.2.1.-" evidence="5"/>
<dbReference type="InterPro" id="IPR036736">
    <property type="entry name" value="ACP-like_sf"/>
</dbReference>
<feature type="modified residue" description="O-(pantetheine 4'-phosphoryl)serine" evidence="5">
    <location>
        <position position="700"/>
    </location>
</feature>
<keyword evidence="1 5" id="KW-0596">Phosphopantetheine</keyword>
<dbReference type="SUPFAM" id="SSF51735">
    <property type="entry name" value="NAD(P)-binding Rossmann-fold domains"/>
    <property type="match status" value="1"/>
</dbReference>
<organism evidence="7 8">
    <name type="scientific">Mycobacterium leprae (strain Br4923)</name>
    <dbReference type="NCBI Taxonomy" id="561304"/>
    <lineage>
        <taxon>Bacteria</taxon>
        <taxon>Bacillati</taxon>
        <taxon>Actinomycetota</taxon>
        <taxon>Actinomycetes</taxon>
        <taxon>Mycobacteriales</taxon>
        <taxon>Mycobacteriaceae</taxon>
        <taxon>Mycobacterium</taxon>
    </lineage>
</organism>
<comment type="domain">
    <text evidence="5">The N-terminal domain likely catalyzes substrate activation by formation of an initial acyl-AMP intermediate, the central region contains the phosphopantetheine attachment site, and the C-terminal domain catalyzes the reduction by NADPH of the intermediate thioester formed from the attack of the phosphopantetheine thiol at the carbonyl carbon of acyl-AMP.</text>
</comment>
<dbReference type="SMART" id="SM00823">
    <property type="entry name" value="PKS_PP"/>
    <property type="match status" value="1"/>
</dbReference>
<evidence type="ECO:0000256" key="5">
    <source>
        <dbReference type="HAMAP-Rule" id="MF_02247"/>
    </source>
</evidence>
<comment type="catalytic activity">
    <reaction evidence="5">
        <text>a carboxylate + ATP + NADPH + H(+) = an aldehyde + AMP + diphosphate + NADP(+)</text>
        <dbReference type="Rhea" id="RHEA:50916"/>
        <dbReference type="ChEBI" id="CHEBI:15378"/>
        <dbReference type="ChEBI" id="CHEBI:17478"/>
        <dbReference type="ChEBI" id="CHEBI:29067"/>
        <dbReference type="ChEBI" id="CHEBI:30616"/>
        <dbReference type="ChEBI" id="CHEBI:33019"/>
        <dbReference type="ChEBI" id="CHEBI:57783"/>
        <dbReference type="ChEBI" id="CHEBI:58349"/>
        <dbReference type="ChEBI" id="CHEBI:456215"/>
    </reaction>
</comment>
<dbReference type="PROSITE" id="PS50075">
    <property type="entry name" value="CARRIER"/>
    <property type="match status" value="1"/>
</dbReference>
<dbReference type="PANTHER" id="PTHR43272">
    <property type="entry name" value="LONG-CHAIN-FATTY-ACID--COA LIGASE"/>
    <property type="match status" value="1"/>
</dbReference>
<evidence type="ECO:0000256" key="2">
    <source>
        <dbReference type="ARBA" id="ARBA00022553"/>
    </source>
</evidence>
<sequence length="1188" mass="130300">MWRQQSISHRKESVMSTITKQEKQLARRVDDLTANDPQFAAAKPDPAVAAALAQPGLRLPQIIQTALDGYAERPALGQRVAEFTKDPKTGRTSMELLPSFETITYRQLGDRVGALARAWRHDLLHAGYRVCVLGFNSVDYAIIDMALGVIGAVAVPLQTSAAITQLQSIVTETEPSMIATSVNQLPDTVELILSGQAPAKLVVFDYHPEVDEQHDAVATARARLADSSVVVESLTEVLGRGKTLPATPIPVADDSADPLALLIYTSGSTGAPKGAMYLQSNVGKMWRRSDGNWFGPTAASITLNFMPMSHVMGRGILYGTLGNGGTAYFAARSDLSTLLEDLKLVRPTELNFVPRIWETLYDESKRAVDRRLANSGSADRAAIKAEVMDEQRQSLLGGRYIAAMTGSAPTSPELKHGVESLLEMHLLEGYGSTEAGMVLFDGEVQRPPVIDYKLVDVPDLGYFSTDQPYPRGELLLKTQNMFPGYYKRPEVTATVFDSDGYYQTGDIVAEVGPDRLVYVDRRNNVLKLAQGQFVTVAKLEAAFSNSPLVRQIYIYGNSAHPYLLAVVVPTEDALATNDIEVLKPLIIDSLQKVAKEADLQSYEVPRDLIVETTPFSLENGLLTGIRKLAWPKLKQHYGARLEQLYADLVEGQANALHVLKQSVANAPVLQTVSRAVGTILGVATTDLPSNAHFTDLGGDSLSALTFGSLLRELFDIDVPVGVIVSPVNNLVAIADYIERERQGTKRPTFIAIHGRDAGKVHASDLTLDKFIDVSTLTAAPVLAQPGTEVRTVLLTGATGFLGRYLALKWLERMDLVEGKVIALVRAKSNEDARARLDKTFDSGDPKLLAHYQELATDHLEVIAGDKGEVDLELDRQTWRRLADTVDLIVDPAALVNHVLPYSELFGPNTLGTAELIRIALTSKQKPYIYVSTIGVGNQIEPAKFTEDSDIRVISPTRNINNNYANGYGNSKWAGEVLLREAHDLCGLPVTVFRCDMILADTSYAGQLNVPDMFTRMMLSLAATGIAPGSFYELDAESNRQRAHYDGLPVEFIAEAISTLGDQSLHDRDGFTTYHVMNPHDDGIGMDEFVDWLIDAGCPIQRINDYDEWLRRFEISLRALPERQRHSSLLPLLHNYQKPEKPLHGSLAPTIRFRTAVQNANIGQDKDIPHISPAIIAKYVSDLQLLGLV</sequence>
<name>A0A0H3MU55_MYCLB</name>
<dbReference type="Pfam" id="PF00501">
    <property type="entry name" value="AMP-binding"/>
    <property type="match status" value="1"/>
</dbReference>
<dbReference type="InterPro" id="IPR013120">
    <property type="entry name" value="FAR_NAD-bd"/>
</dbReference>
<feature type="binding site" evidence="5">
    <location>
        <position position="825"/>
    </location>
    <ligand>
        <name>NADP(+)</name>
        <dbReference type="ChEBI" id="CHEBI:58349"/>
    </ligand>
</feature>
<feature type="binding site" evidence="5">
    <location>
        <position position="310"/>
    </location>
    <ligand>
        <name>AMP</name>
        <dbReference type="ChEBI" id="CHEBI:456215"/>
    </ligand>
</feature>
<feature type="binding site" evidence="5">
    <location>
        <position position="627"/>
    </location>
    <ligand>
        <name>AMP</name>
        <dbReference type="ChEBI" id="CHEBI:456215"/>
    </ligand>
</feature>
<dbReference type="NCBIfam" id="TIGR01746">
    <property type="entry name" value="Thioester-redct"/>
    <property type="match status" value="1"/>
</dbReference>
<dbReference type="InterPro" id="IPR020806">
    <property type="entry name" value="PKS_PP-bd"/>
</dbReference>
<dbReference type="HOGENOM" id="CLU_009549_0_0_11"/>
<gene>
    <name evidence="7" type="primary">fadD9</name>
    <name evidence="5" type="synonym">car</name>
    <name evidence="7" type="ordered locus">MLBr00484</name>
</gene>
<dbReference type="GO" id="GO:0031177">
    <property type="term" value="F:phosphopantetheine binding"/>
    <property type="evidence" value="ECO:0007669"/>
    <property type="project" value="UniProtKB-UniRule"/>
</dbReference>
<feature type="binding site" evidence="5">
    <location>
        <begin position="891"/>
        <end position="893"/>
    </location>
    <ligand>
        <name>NADP(+)</name>
        <dbReference type="ChEBI" id="CHEBI:58349"/>
    </ligand>
</feature>
<dbReference type="GO" id="GO:0050661">
    <property type="term" value="F:NADP binding"/>
    <property type="evidence" value="ECO:0007669"/>
    <property type="project" value="UniProtKB-UniRule"/>
</dbReference>
<keyword evidence="3 5" id="KW-0547">Nucleotide-binding</keyword>
<reference evidence="7 8" key="1">
    <citation type="journal article" date="2009" name="Nat. Genet.">
        <title>Comparative genomic and phylogeographic analysis of Mycobacterium leprae.</title>
        <authorList>
            <person name="Monot M."/>
            <person name="Honore N."/>
            <person name="Garnier T."/>
            <person name="Zidane N."/>
            <person name="Sherafi D."/>
            <person name="Paniz-Mondolfi A."/>
            <person name="Matsuoka M."/>
            <person name="Taylor G.M."/>
            <person name="Donoghue H.D."/>
            <person name="Bouwman A."/>
            <person name="Mays S."/>
            <person name="Watson C."/>
            <person name="Lockwood D."/>
            <person name="Khamispour A."/>
            <person name="Dowlati Y."/>
            <person name="Jianping S."/>
            <person name="Rea T.H."/>
            <person name="Vera-Cabrera L."/>
            <person name="Stefani M.M."/>
            <person name="Banu S."/>
            <person name="Macdonald M."/>
            <person name="Sapkota B.R."/>
            <person name="Spencer J.S."/>
            <person name="Thomas J."/>
            <person name="Harshman K."/>
            <person name="Singh P."/>
            <person name="Busso P."/>
            <person name="Gattiker A."/>
            <person name="Rougemont J."/>
            <person name="Brennan P.J."/>
            <person name="Cole S.T."/>
        </authorList>
    </citation>
    <scope>NUCLEOTIDE SEQUENCE [LARGE SCALE GENOMIC DNA]</scope>
    <source>
        <strain evidence="8">Br4923</strain>
    </source>
</reference>
<dbReference type="HAMAP" id="MF_02247">
    <property type="entry name" value="Carbox_acid_reduct"/>
    <property type="match status" value="1"/>
</dbReference>
<feature type="binding site" evidence="5">
    <location>
        <position position="506"/>
    </location>
    <ligand>
        <name>AMP</name>
        <dbReference type="ChEBI" id="CHEBI:456215"/>
    </ligand>
</feature>
<dbReference type="GO" id="GO:0005524">
    <property type="term" value="F:ATP binding"/>
    <property type="evidence" value="ECO:0007669"/>
    <property type="project" value="UniProtKB-UniRule"/>
</dbReference>
<feature type="binding site" evidence="5">
    <location>
        <position position="931"/>
    </location>
    <ligand>
        <name>NADP(+)</name>
        <dbReference type="ChEBI" id="CHEBI:58349"/>
    </ligand>
</feature>
<evidence type="ECO:0000256" key="3">
    <source>
        <dbReference type="ARBA" id="ARBA00022741"/>
    </source>
</evidence>
<feature type="binding site" evidence="5">
    <location>
        <position position="967"/>
    </location>
    <ligand>
        <name>NADP(+)</name>
        <dbReference type="ChEBI" id="CHEBI:58349"/>
    </ligand>
</feature>
<feature type="binding site" evidence="5">
    <location>
        <begin position="428"/>
        <end position="429"/>
    </location>
    <ligand>
        <name>AMP</name>
        <dbReference type="ChEBI" id="CHEBI:456215"/>
    </ligand>
</feature>
<feature type="binding site" evidence="5">
    <location>
        <begin position="865"/>
        <end position="866"/>
    </location>
    <ligand>
        <name>NADP(+)</name>
        <dbReference type="ChEBI" id="CHEBI:58349"/>
    </ligand>
</feature>
<comment type="function">
    <text evidence="5">Catalyzes the ATP- and NADPH-dependent reduction of carboxylic acids to the corresponding aldehydes.</text>
</comment>
<dbReference type="SUPFAM" id="SSF47336">
    <property type="entry name" value="ACP-like"/>
    <property type="match status" value="1"/>
</dbReference>
<accession>A0A0H3MU55</accession>
<dbReference type="EMBL" id="FM211192">
    <property type="protein sequence ID" value="CAR70577.1"/>
    <property type="molecule type" value="Genomic_DNA"/>
</dbReference>
<proteinExistence type="inferred from homology"/>
<dbReference type="GO" id="GO:0016020">
    <property type="term" value="C:membrane"/>
    <property type="evidence" value="ECO:0007669"/>
    <property type="project" value="TreeGrafter"/>
</dbReference>
<dbReference type="PROSITE" id="PS00455">
    <property type="entry name" value="AMP_BINDING"/>
    <property type="match status" value="1"/>
</dbReference>
<dbReference type="Gene3D" id="3.40.50.12780">
    <property type="entry name" value="N-terminal domain of ligase-like"/>
    <property type="match status" value="1"/>
</dbReference>
<feature type="binding site" evidence="5">
    <location>
        <position position="407"/>
    </location>
    <ligand>
        <name>AMP</name>
        <dbReference type="ChEBI" id="CHEBI:456215"/>
    </ligand>
</feature>
<keyword evidence="4 5" id="KW-0067">ATP-binding</keyword>